<protein>
    <submittedName>
        <fullName evidence="1">Aspartate--tRNA ligase dps1</fullName>
        <ecNumber evidence="1">6.1.1.12</ecNumber>
    </submittedName>
</protein>
<reference evidence="1" key="1">
    <citation type="submission" date="2022-07" db="EMBL/GenBank/DDBJ databases">
        <title>Phylogenomic reconstructions and comparative analyses of Kickxellomycotina fungi.</title>
        <authorList>
            <person name="Reynolds N.K."/>
            <person name="Stajich J.E."/>
            <person name="Barry K."/>
            <person name="Grigoriev I.V."/>
            <person name="Crous P."/>
            <person name="Smith M.E."/>
        </authorList>
    </citation>
    <scope>NUCLEOTIDE SEQUENCE</scope>
    <source>
        <strain evidence="1">BCRC 34780</strain>
    </source>
</reference>
<accession>A0ACC1L6I9</accession>
<dbReference type="EMBL" id="JANBUN010000686">
    <property type="protein sequence ID" value="KAJ2801976.1"/>
    <property type="molecule type" value="Genomic_DNA"/>
</dbReference>
<comment type="caution">
    <text evidence="1">The sequence shown here is derived from an EMBL/GenBank/DDBJ whole genome shotgun (WGS) entry which is preliminary data.</text>
</comment>
<feature type="non-terminal residue" evidence="1">
    <location>
        <position position="1"/>
    </location>
</feature>
<dbReference type="Proteomes" id="UP001140087">
    <property type="component" value="Unassembled WGS sequence"/>
</dbReference>
<proteinExistence type="predicted"/>
<evidence type="ECO:0000313" key="2">
    <source>
        <dbReference type="Proteomes" id="UP001140087"/>
    </source>
</evidence>
<name>A0ACC1L6I9_9FUNG</name>
<dbReference type="EC" id="6.1.1.12" evidence="1"/>
<gene>
    <name evidence="1" type="primary">DPS1_1</name>
    <name evidence="1" type="ORF">H4R21_002597</name>
</gene>
<sequence length="216" mass="24886">YVGLDLECAFREHYHEVMNMIGDMFLYIFRNLEERYAHELQVVRKQYPSEPPKFGDKPLRLEFKDAVALLRADGVEINDLDDLSTPQERRLGELVRQAYGTDFYMLDKFPLGIRPFYTMPCPENPDYSNSYDFFLRGQEIMSGAQRVHDPALLRERIKALGIDAAPLEDYINGFEYGCPPHAGGGVGLERVVMFYLGLGNIRLVSLFPRDPKRVDP</sequence>
<keyword evidence="2" id="KW-1185">Reference proteome</keyword>
<evidence type="ECO:0000313" key="1">
    <source>
        <dbReference type="EMBL" id="KAJ2801976.1"/>
    </source>
</evidence>
<organism evidence="1 2">
    <name type="scientific">Coemansia helicoidea</name>
    <dbReference type="NCBI Taxonomy" id="1286919"/>
    <lineage>
        <taxon>Eukaryota</taxon>
        <taxon>Fungi</taxon>
        <taxon>Fungi incertae sedis</taxon>
        <taxon>Zoopagomycota</taxon>
        <taxon>Kickxellomycotina</taxon>
        <taxon>Kickxellomycetes</taxon>
        <taxon>Kickxellales</taxon>
        <taxon>Kickxellaceae</taxon>
        <taxon>Coemansia</taxon>
    </lineage>
</organism>
<keyword evidence="1" id="KW-0436">Ligase</keyword>